<dbReference type="GO" id="GO:0005829">
    <property type="term" value="C:cytosol"/>
    <property type="evidence" value="ECO:0007669"/>
    <property type="project" value="TreeGrafter"/>
</dbReference>
<dbReference type="Pfam" id="PF08328">
    <property type="entry name" value="ASL_C"/>
    <property type="match status" value="1"/>
</dbReference>
<dbReference type="Proteomes" id="UP000199533">
    <property type="component" value="Unassembled WGS sequence"/>
</dbReference>
<comment type="pathway">
    <text evidence="1 13">Purine metabolism; IMP biosynthesis via de novo pathway; 5-amino-1-(5-phospho-D-ribosyl)imidazole-4-carboxamide from 5-amino-1-(5-phospho-D-ribosyl)imidazole-4-carboxylate: step 2/2.</text>
</comment>
<dbReference type="InterPro" id="IPR022761">
    <property type="entry name" value="Fumarate_lyase_N"/>
</dbReference>
<dbReference type="InterPro" id="IPR024083">
    <property type="entry name" value="Fumarase/histidase_N"/>
</dbReference>
<evidence type="ECO:0000256" key="4">
    <source>
        <dbReference type="ARBA" id="ARBA00012339"/>
    </source>
</evidence>
<evidence type="ECO:0000313" key="17">
    <source>
        <dbReference type="Proteomes" id="UP000199533"/>
    </source>
</evidence>
<keyword evidence="6 13" id="KW-0658">Purine biosynthesis</keyword>
<dbReference type="FunFam" id="1.20.200.10:FF:000004">
    <property type="entry name" value="Adenylosuccinate lyase"/>
    <property type="match status" value="1"/>
</dbReference>
<evidence type="ECO:0000256" key="12">
    <source>
        <dbReference type="NCBIfam" id="TIGR00928"/>
    </source>
</evidence>
<keyword evidence="17" id="KW-1185">Reference proteome</keyword>
<dbReference type="Gene3D" id="1.10.275.10">
    <property type="entry name" value="Fumarase/aspartase (N-terminal domain)"/>
    <property type="match status" value="1"/>
</dbReference>
<dbReference type="EMBL" id="FOSP01000005">
    <property type="protein sequence ID" value="SFK39041.1"/>
    <property type="molecule type" value="Genomic_DNA"/>
</dbReference>
<evidence type="ECO:0000256" key="5">
    <source>
        <dbReference type="ARBA" id="ARBA00017058"/>
    </source>
</evidence>
<dbReference type="InterPro" id="IPR020557">
    <property type="entry name" value="Fumarate_lyase_CS"/>
</dbReference>
<organism evidence="16 17">
    <name type="scientific">Nitrosomonas aestuarii</name>
    <dbReference type="NCBI Taxonomy" id="52441"/>
    <lineage>
        <taxon>Bacteria</taxon>
        <taxon>Pseudomonadati</taxon>
        <taxon>Pseudomonadota</taxon>
        <taxon>Betaproteobacteria</taxon>
        <taxon>Nitrosomonadales</taxon>
        <taxon>Nitrosomonadaceae</taxon>
        <taxon>Nitrosomonas</taxon>
    </lineage>
</organism>
<evidence type="ECO:0000256" key="8">
    <source>
        <dbReference type="ARBA" id="ARBA00024477"/>
    </source>
</evidence>
<gene>
    <name evidence="16" type="ORF">SAMN05216302_100589</name>
</gene>
<dbReference type="PROSITE" id="PS00163">
    <property type="entry name" value="FUMARATE_LYASES"/>
    <property type="match status" value="1"/>
</dbReference>
<dbReference type="UniPathway" id="UPA00075">
    <property type="reaction ID" value="UER00336"/>
</dbReference>
<evidence type="ECO:0000256" key="6">
    <source>
        <dbReference type="ARBA" id="ARBA00022755"/>
    </source>
</evidence>
<comment type="similarity">
    <text evidence="3 13">Belongs to the lyase 1 family. Adenylosuccinate lyase subfamily.</text>
</comment>
<name>A0A1I3Z5U4_9PROT</name>
<dbReference type="SUPFAM" id="SSF48557">
    <property type="entry name" value="L-aspartase-like"/>
    <property type="match status" value="1"/>
</dbReference>
<comment type="pathway">
    <text evidence="2 13">Purine metabolism; AMP biosynthesis via de novo pathway; AMP from IMP: step 2/2.</text>
</comment>
<dbReference type="NCBIfam" id="TIGR00928">
    <property type="entry name" value="purB"/>
    <property type="match status" value="1"/>
</dbReference>
<comment type="function">
    <text evidence="9">Catalyzes two reactions in de novo purine nucleotide biosynthesis. Catalyzes the breakdown of 5-aminoimidazole- (N-succinylocarboxamide) ribotide (SAICAR or 2-[5-amino-1-(5-phospho-beta-D-ribosyl)imidazole-4-carboxamido]succinate) to 5-aminoimidazole-4-carboxamide ribotide (AICAR or 5-amino-1-(5-phospho-beta-D-ribosyl)imidazole-4-carboxamide) and fumarate, and of adenylosuccinate (ADS or N(6)-(1,2-dicarboxyethyl)-AMP) to adenosine monophosphate (AMP) and fumarate.</text>
</comment>
<dbReference type="InterPro" id="IPR013539">
    <property type="entry name" value="PurB_C"/>
</dbReference>
<dbReference type="InterPro" id="IPR004769">
    <property type="entry name" value="Pur_lyase"/>
</dbReference>
<feature type="domain" description="Fumarate lyase N-terminal" evidence="14">
    <location>
        <begin position="14"/>
        <end position="312"/>
    </location>
</feature>
<dbReference type="Gene3D" id="1.20.200.10">
    <property type="entry name" value="Fumarase/aspartase (Central domain)"/>
    <property type="match status" value="1"/>
</dbReference>
<dbReference type="RefSeq" id="WP_090697634.1">
    <property type="nucleotide sequence ID" value="NZ_FOSP01000005.1"/>
</dbReference>
<evidence type="ECO:0000256" key="1">
    <source>
        <dbReference type="ARBA" id="ARBA00004706"/>
    </source>
</evidence>
<dbReference type="STRING" id="52441.SAMN05216302_100589"/>
<evidence type="ECO:0000256" key="9">
    <source>
        <dbReference type="ARBA" id="ARBA00025012"/>
    </source>
</evidence>
<keyword evidence="7 13" id="KW-0456">Lyase</keyword>
<dbReference type="OrthoDB" id="9768878at2"/>
<proteinExistence type="inferred from homology"/>
<dbReference type="AlphaFoldDB" id="A0A1I3Z5U4"/>
<evidence type="ECO:0000259" key="15">
    <source>
        <dbReference type="Pfam" id="PF08328"/>
    </source>
</evidence>
<evidence type="ECO:0000256" key="13">
    <source>
        <dbReference type="RuleBase" id="RU361172"/>
    </source>
</evidence>
<dbReference type="GO" id="GO:0006189">
    <property type="term" value="P:'de novo' IMP biosynthetic process"/>
    <property type="evidence" value="ECO:0007669"/>
    <property type="project" value="UniProtKB-UniPathway"/>
</dbReference>
<dbReference type="CDD" id="cd01598">
    <property type="entry name" value="PurB"/>
    <property type="match status" value="1"/>
</dbReference>
<dbReference type="Pfam" id="PF00206">
    <property type="entry name" value="Lyase_1"/>
    <property type="match status" value="1"/>
</dbReference>
<comment type="catalytic activity">
    <reaction evidence="11">
        <text>N(6)-(1,2-dicarboxyethyl)-AMP = fumarate + AMP</text>
        <dbReference type="Rhea" id="RHEA:16853"/>
        <dbReference type="ChEBI" id="CHEBI:29806"/>
        <dbReference type="ChEBI" id="CHEBI:57567"/>
        <dbReference type="ChEBI" id="CHEBI:456215"/>
        <dbReference type="EC" id="4.3.2.2"/>
    </reaction>
    <physiologicalReaction direction="left-to-right" evidence="11">
        <dbReference type="Rhea" id="RHEA:16854"/>
    </physiologicalReaction>
</comment>
<dbReference type="UniPathway" id="UPA00074">
    <property type="reaction ID" value="UER00132"/>
</dbReference>
<accession>A0A1I3Z5U4</accession>
<dbReference type="InterPro" id="IPR008948">
    <property type="entry name" value="L-Aspartase-like"/>
</dbReference>
<comment type="catalytic activity">
    <reaction evidence="8">
        <text>(2S)-2-[5-amino-1-(5-phospho-beta-D-ribosyl)imidazole-4-carboxamido]succinate = 5-amino-1-(5-phospho-beta-D-ribosyl)imidazole-4-carboxamide + fumarate</text>
        <dbReference type="Rhea" id="RHEA:23920"/>
        <dbReference type="ChEBI" id="CHEBI:29806"/>
        <dbReference type="ChEBI" id="CHEBI:58443"/>
        <dbReference type="ChEBI" id="CHEBI:58475"/>
        <dbReference type="EC" id="4.3.2.2"/>
    </reaction>
    <physiologicalReaction direction="left-to-right" evidence="8">
        <dbReference type="Rhea" id="RHEA:23921"/>
    </physiologicalReaction>
</comment>
<dbReference type="PANTHER" id="PTHR43411">
    <property type="entry name" value="ADENYLOSUCCINATE LYASE"/>
    <property type="match status" value="1"/>
</dbReference>
<dbReference type="NCBIfam" id="NF006764">
    <property type="entry name" value="PRK09285.1"/>
    <property type="match status" value="1"/>
</dbReference>
<protein>
    <recommendedName>
        <fullName evidence="5 12">Adenylosuccinate lyase</fullName>
        <shortName evidence="13">ASL</shortName>
        <ecNumber evidence="4 12">4.3.2.2</ecNumber>
    </recommendedName>
    <alternativeName>
        <fullName evidence="10 13">Adenylosuccinase</fullName>
    </alternativeName>
</protein>
<dbReference type="EC" id="4.3.2.2" evidence="4 12"/>
<evidence type="ECO:0000256" key="11">
    <source>
        <dbReference type="ARBA" id="ARBA00049115"/>
    </source>
</evidence>
<dbReference type="InterPro" id="IPR000362">
    <property type="entry name" value="Fumarate_lyase_fam"/>
</dbReference>
<evidence type="ECO:0000256" key="3">
    <source>
        <dbReference type="ARBA" id="ARBA00008273"/>
    </source>
</evidence>
<dbReference type="GO" id="GO:0044208">
    <property type="term" value="P:'de novo' AMP biosynthetic process"/>
    <property type="evidence" value="ECO:0007669"/>
    <property type="project" value="UniProtKB-UniPathway"/>
</dbReference>
<reference evidence="17" key="1">
    <citation type="submission" date="2016-10" db="EMBL/GenBank/DDBJ databases">
        <authorList>
            <person name="Varghese N."/>
            <person name="Submissions S."/>
        </authorList>
    </citation>
    <scope>NUCLEOTIDE SEQUENCE [LARGE SCALE GENOMIC DNA]</scope>
    <source>
        <strain evidence="17">Nm69</strain>
    </source>
</reference>
<feature type="domain" description="Adenylosuccinate lyase PurB C-terminal" evidence="15">
    <location>
        <begin position="331"/>
        <end position="446"/>
    </location>
</feature>
<sequence>MSSSPITALSPLDGRYQQKVAALQPFFSEFALIRFRVQVEVAWLKALSNESRVTEIPPFSDETDVRLDGLVAGFSVTDAETIKSIEAITNHDVKAVEYWLKQTLADNSEVIEATEFIHFACTSEDINNLSHGLMLKMSLDQVMLPALDKIIAKLVELAHLLADLPMLSRTHGQPATPTTLGKEVANLAYRLQRGRKQLVGVAIMGKINGAVGNYNAHLSAYPELDWENFAQSFVELLGLTFNPYTTQIEPHDTIAELFDAYARINTVLLDLNRDIWGYISLGYFKQKTQSGEVGSSTMPHKVNPIDFENAEGNLGIANALLRHLSEKLPVSRWQRDLTDSTVLRNMGVALGHTLLAFDSCLKGLNKLEANPEQMSLDLNNAWEVLAEPIQTVMRRYGVPNPYEQLKTLTRGKSSITQAVLHQFIRGLSIPEVEKNRLLAMTPQNYIGKAIELARRIKI</sequence>
<evidence type="ECO:0000256" key="7">
    <source>
        <dbReference type="ARBA" id="ARBA00023239"/>
    </source>
</evidence>
<evidence type="ECO:0000259" key="14">
    <source>
        <dbReference type="Pfam" id="PF00206"/>
    </source>
</evidence>
<evidence type="ECO:0000256" key="2">
    <source>
        <dbReference type="ARBA" id="ARBA00004734"/>
    </source>
</evidence>
<evidence type="ECO:0000313" key="16">
    <source>
        <dbReference type="EMBL" id="SFK39041.1"/>
    </source>
</evidence>
<dbReference type="Gene3D" id="1.10.40.30">
    <property type="entry name" value="Fumarase/aspartase (C-terminal domain)"/>
    <property type="match status" value="1"/>
</dbReference>
<evidence type="ECO:0000256" key="10">
    <source>
        <dbReference type="ARBA" id="ARBA00030717"/>
    </source>
</evidence>
<dbReference type="GO" id="GO:0070626">
    <property type="term" value="F:(S)-2-(5-amino-1-(5-phospho-D-ribosyl)imidazole-4-carboxamido) succinate lyase (fumarate-forming) activity"/>
    <property type="evidence" value="ECO:0007669"/>
    <property type="project" value="RHEA"/>
</dbReference>
<dbReference type="InterPro" id="IPR047136">
    <property type="entry name" value="PurB_bact"/>
</dbReference>
<dbReference type="PANTHER" id="PTHR43411:SF1">
    <property type="entry name" value="ADENYLOSUCCINATE LYASE"/>
    <property type="match status" value="1"/>
</dbReference>
<dbReference type="PRINTS" id="PR00149">
    <property type="entry name" value="FUMRATELYASE"/>
</dbReference>
<dbReference type="GO" id="GO:0004018">
    <property type="term" value="F:N6-(1,2-dicarboxyethyl)AMP AMP-lyase (fumarate-forming) activity"/>
    <property type="evidence" value="ECO:0007669"/>
    <property type="project" value="UniProtKB-UniRule"/>
</dbReference>